<gene>
    <name evidence="1" type="ORF">CBF31_05830</name>
</gene>
<dbReference type="InterPro" id="IPR014959">
    <property type="entry name" value="DUF1827"/>
</dbReference>
<keyword evidence="2" id="KW-1185">Reference proteome</keyword>
<dbReference type="Proteomes" id="UP000287101">
    <property type="component" value="Unassembled WGS sequence"/>
</dbReference>
<comment type="caution">
    <text evidence="1">The sequence shown here is derived from an EMBL/GenBank/DDBJ whole genome shotgun (WGS) entry which is preliminary data.</text>
</comment>
<proteinExistence type="predicted"/>
<dbReference type="Gene3D" id="3.40.1720.10">
    <property type="entry name" value="Streptococcus thermophilus LMG 18311 protein like"/>
    <property type="match status" value="1"/>
</dbReference>
<evidence type="ECO:0008006" key="3">
    <source>
        <dbReference type="Google" id="ProtNLM"/>
    </source>
</evidence>
<organism evidence="1 2">
    <name type="scientific">Vagococcus fessus</name>
    <dbReference type="NCBI Taxonomy" id="120370"/>
    <lineage>
        <taxon>Bacteria</taxon>
        <taxon>Bacillati</taxon>
        <taxon>Bacillota</taxon>
        <taxon>Bacilli</taxon>
        <taxon>Lactobacillales</taxon>
        <taxon>Enterococcaceae</taxon>
        <taxon>Vagococcus</taxon>
    </lineage>
</organism>
<evidence type="ECO:0000313" key="1">
    <source>
        <dbReference type="EMBL" id="RSU03235.1"/>
    </source>
</evidence>
<protein>
    <recommendedName>
        <fullName evidence="3">Ribose-5-phosphate isomerase</fullName>
    </recommendedName>
</protein>
<dbReference type="OrthoDB" id="2308827at2"/>
<dbReference type="EMBL" id="NGJY01000002">
    <property type="protein sequence ID" value="RSU03235.1"/>
    <property type="molecule type" value="Genomic_DNA"/>
</dbReference>
<reference evidence="1 2" key="1">
    <citation type="submission" date="2017-05" db="EMBL/GenBank/DDBJ databases">
        <title>Vagococcus spp. assemblies.</title>
        <authorList>
            <person name="Gulvik C.A."/>
        </authorList>
    </citation>
    <scope>NUCLEOTIDE SEQUENCE [LARGE SCALE GENOMIC DNA]</scope>
    <source>
        <strain evidence="1 2">CCUG 41755</strain>
    </source>
</reference>
<name>A0A430A802_9ENTE</name>
<accession>A0A430A802</accession>
<dbReference type="Pfam" id="PF08860">
    <property type="entry name" value="DUF1827"/>
    <property type="match status" value="1"/>
</dbReference>
<dbReference type="AlphaFoldDB" id="A0A430A802"/>
<dbReference type="InterPro" id="IPR038226">
    <property type="entry name" value="LMG18311-like_sf"/>
</dbReference>
<sequence length="101" mass="11423">MKLIDVTNSYPDLVSQQLANTDANFIKVYSIGKTSVIYTEAPRHKEILITNRTRNINQSEIDTVLRRLVKDVNDRQNLNMIKLHGIVEMSIPVTPDSAVVS</sequence>
<evidence type="ECO:0000313" key="2">
    <source>
        <dbReference type="Proteomes" id="UP000287101"/>
    </source>
</evidence>